<dbReference type="SUPFAM" id="SSF54197">
    <property type="entry name" value="HIT-like"/>
    <property type="match status" value="1"/>
</dbReference>
<evidence type="ECO:0000313" key="6">
    <source>
        <dbReference type="Proteomes" id="UP000252118"/>
    </source>
</evidence>
<feature type="short sequence motif" description="Histidine triad motif" evidence="2 3">
    <location>
        <begin position="95"/>
        <end position="99"/>
    </location>
</feature>
<dbReference type="InterPro" id="IPR011146">
    <property type="entry name" value="HIT-like"/>
</dbReference>
<dbReference type="GO" id="GO:0009117">
    <property type="term" value="P:nucleotide metabolic process"/>
    <property type="evidence" value="ECO:0007669"/>
    <property type="project" value="TreeGrafter"/>
</dbReference>
<evidence type="ECO:0000313" key="5">
    <source>
        <dbReference type="EMBL" id="RBP07948.1"/>
    </source>
</evidence>
<dbReference type="EMBL" id="QNRJ01000001">
    <property type="protein sequence ID" value="RBP07948.1"/>
    <property type="molecule type" value="Genomic_DNA"/>
</dbReference>
<dbReference type="PROSITE" id="PS51084">
    <property type="entry name" value="HIT_2"/>
    <property type="match status" value="1"/>
</dbReference>
<gene>
    <name evidence="5" type="ORF">DET59_101317</name>
</gene>
<evidence type="ECO:0000259" key="4">
    <source>
        <dbReference type="PROSITE" id="PS51084"/>
    </source>
</evidence>
<dbReference type="Proteomes" id="UP000252118">
    <property type="component" value="Unassembled WGS sequence"/>
</dbReference>
<accession>A0A366EZV5</accession>
<name>A0A366EZV5_9BACI</name>
<dbReference type="GO" id="GO:0016787">
    <property type="term" value="F:hydrolase activity"/>
    <property type="evidence" value="ECO:0007669"/>
    <property type="project" value="UniProtKB-KW"/>
</dbReference>
<proteinExistence type="predicted"/>
<dbReference type="InterPro" id="IPR036265">
    <property type="entry name" value="HIT-like_sf"/>
</dbReference>
<dbReference type="Gene3D" id="3.30.428.10">
    <property type="entry name" value="HIT-like"/>
    <property type="match status" value="1"/>
</dbReference>
<comment type="caution">
    <text evidence="5">The sequence shown here is derived from an EMBL/GenBank/DDBJ whole genome shotgun (WGS) entry which is preliminary data.</text>
</comment>
<evidence type="ECO:0000256" key="3">
    <source>
        <dbReference type="PROSITE-ProRule" id="PRU00464"/>
    </source>
</evidence>
<organism evidence="5 6">
    <name type="scientific">Rossellomorea aquimaris</name>
    <dbReference type="NCBI Taxonomy" id="189382"/>
    <lineage>
        <taxon>Bacteria</taxon>
        <taxon>Bacillati</taxon>
        <taxon>Bacillota</taxon>
        <taxon>Bacilli</taxon>
        <taxon>Bacillales</taxon>
        <taxon>Bacillaceae</taxon>
        <taxon>Rossellomorea</taxon>
    </lineage>
</organism>
<dbReference type="PRINTS" id="PR00332">
    <property type="entry name" value="HISTRIAD"/>
</dbReference>
<evidence type="ECO:0000256" key="1">
    <source>
        <dbReference type="PIRSR" id="PIRSR601310-1"/>
    </source>
</evidence>
<dbReference type="PANTHER" id="PTHR46648">
    <property type="entry name" value="HIT FAMILY PROTEIN 1"/>
    <property type="match status" value="1"/>
</dbReference>
<sequence>MEDCLGCRLANEKEKVFIIYENDHVACFLDHVPHHPGHTLILPKRHKVEVTEFSEEESLSIMKASQLVAQAVQALYEPNGITICQNGGIYNELTHYHMHVIPRNEEADRFGELFYGEAEVEQHSESLEETQEKMIAYINRLQE</sequence>
<keyword evidence="5" id="KW-0378">Hydrolase</keyword>
<dbReference type="OrthoDB" id="9784774at2"/>
<dbReference type="PANTHER" id="PTHR46648:SF1">
    <property type="entry name" value="ADENOSINE 5'-MONOPHOSPHORAMIDASE HNT1"/>
    <property type="match status" value="1"/>
</dbReference>
<dbReference type="RefSeq" id="WP_113967832.1">
    <property type="nucleotide sequence ID" value="NZ_QNRJ01000001.1"/>
</dbReference>
<feature type="active site" description="Tele-AMP-histidine intermediate" evidence="1">
    <location>
        <position position="97"/>
    </location>
</feature>
<protein>
    <submittedName>
        <fullName evidence="5">Diadenosine tetraphosphate (Ap4A) HIT family hydrolase</fullName>
    </submittedName>
</protein>
<dbReference type="Pfam" id="PF01230">
    <property type="entry name" value="HIT"/>
    <property type="match status" value="1"/>
</dbReference>
<dbReference type="InterPro" id="IPR001310">
    <property type="entry name" value="Histidine_triad_HIT"/>
</dbReference>
<reference evidence="5 6" key="1">
    <citation type="submission" date="2018-06" db="EMBL/GenBank/DDBJ databases">
        <title>Freshwater and sediment microbial communities from various areas in North America, analyzing microbe dynamics in response to fracking.</title>
        <authorList>
            <person name="Lamendella R."/>
        </authorList>
    </citation>
    <scope>NUCLEOTIDE SEQUENCE [LARGE SCALE GENOMIC DNA]</scope>
    <source>
        <strain evidence="5 6">97B</strain>
    </source>
</reference>
<evidence type="ECO:0000256" key="2">
    <source>
        <dbReference type="PIRSR" id="PIRSR601310-3"/>
    </source>
</evidence>
<feature type="domain" description="HIT" evidence="4">
    <location>
        <begin position="5"/>
        <end position="111"/>
    </location>
</feature>
<dbReference type="AlphaFoldDB" id="A0A366EZV5"/>